<dbReference type="Proteomes" id="UP000319263">
    <property type="component" value="Chromosome"/>
</dbReference>
<feature type="region of interest" description="Disordered" evidence="1">
    <location>
        <begin position="65"/>
        <end position="106"/>
    </location>
</feature>
<reference evidence="3 4" key="1">
    <citation type="submission" date="2019-07" db="EMBL/GenBank/DDBJ databases">
        <title>Microlunatus dokdonensis sp. nov. isolated from the rhizospheric soil of the wild plant Elymus tsukushiensis.</title>
        <authorList>
            <person name="Ghim S.-Y."/>
            <person name="Hwang Y.-J."/>
            <person name="Son J.-S."/>
            <person name="Shin J.-H."/>
        </authorList>
    </citation>
    <scope>NUCLEOTIDE SEQUENCE [LARGE SCALE GENOMIC DNA]</scope>
    <source>
        <strain evidence="3 4">KUDC0627</strain>
    </source>
</reference>
<feature type="domain" description="AB hydrolase-1" evidence="2">
    <location>
        <begin position="115"/>
        <end position="380"/>
    </location>
</feature>
<protein>
    <submittedName>
        <fullName evidence="3">Alpha/beta hydrolase</fullName>
    </submittedName>
</protein>
<dbReference type="EMBL" id="CP041692">
    <property type="protein sequence ID" value="QDP95594.1"/>
    <property type="molecule type" value="Genomic_DNA"/>
</dbReference>
<evidence type="ECO:0000259" key="2">
    <source>
        <dbReference type="Pfam" id="PF12697"/>
    </source>
</evidence>
<dbReference type="InterPro" id="IPR000073">
    <property type="entry name" value="AB_hydrolase_1"/>
</dbReference>
<accession>A0A516PWN6</accession>
<dbReference type="OrthoDB" id="5422338at2"/>
<organism evidence="3 4">
    <name type="scientific">Microlunatus elymi</name>
    <dbReference type="NCBI Taxonomy" id="2596828"/>
    <lineage>
        <taxon>Bacteria</taxon>
        <taxon>Bacillati</taxon>
        <taxon>Actinomycetota</taxon>
        <taxon>Actinomycetes</taxon>
        <taxon>Propionibacteriales</taxon>
        <taxon>Propionibacteriaceae</taxon>
        <taxon>Microlunatus</taxon>
    </lineage>
</organism>
<dbReference type="KEGG" id="mik:FOE78_06440"/>
<name>A0A516PWN6_9ACTN</name>
<gene>
    <name evidence="3" type="ORF">FOE78_06440</name>
</gene>
<dbReference type="InterPro" id="IPR029058">
    <property type="entry name" value="AB_hydrolase_fold"/>
</dbReference>
<keyword evidence="3" id="KW-0378">Hydrolase</keyword>
<sequence length="397" mass="42959">MSRRSGVGLVAGAATLAVGGFAVGLKLERALIGRRLRSELAEPQENFFALRSDGVSVQTPDGVRLHAEVDPKGPEPAEGPQTRPQGPEPVEGPQRNDRGPELVEGPRLGSAQPTLVFVHGYALSLDCWHFQRKHFRGRYRMIFYDQRSHGRSGRSSPDRCRIPQLADDLAQILREVAGPGPVILIGHSMGGMTIMELARQHPAWFTGDNAAVPVDGIGPIIGVGLVCTSADDLLDPHPVRGLPSRAAARLAEPAMAALNRIPTVVEQTRQAGSDLAYLVTRGMTFPSPVPPSYVQFMSDMLGQTPLEVVADFYPAFAELDQAAGLAVINTVPTAVVGARQDLVTPYRHTGVILDHLPAAEKLILDQSGHMAMIEHHQKVNTFLDRLIDRATQHITRS</sequence>
<dbReference type="AlphaFoldDB" id="A0A516PWN6"/>
<feature type="compositionally biased region" description="Basic and acidic residues" evidence="1">
    <location>
        <begin position="65"/>
        <end position="75"/>
    </location>
</feature>
<keyword evidence="4" id="KW-1185">Reference proteome</keyword>
<dbReference type="GO" id="GO:0016787">
    <property type="term" value="F:hydrolase activity"/>
    <property type="evidence" value="ECO:0007669"/>
    <property type="project" value="UniProtKB-KW"/>
</dbReference>
<evidence type="ECO:0000313" key="4">
    <source>
        <dbReference type="Proteomes" id="UP000319263"/>
    </source>
</evidence>
<evidence type="ECO:0000313" key="3">
    <source>
        <dbReference type="EMBL" id="QDP95594.1"/>
    </source>
</evidence>
<dbReference type="PANTHER" id="PTHR43798">
    <property type="entry name" value="MONOACYLGLYCEROL LIPASE"/>
    <property type="match status" value="1"/>
</dbReference>
<proteinExistence type="predicted"/>
<evidence type="ECO:0000256" key="1">
    <source>
        <dbReference type="SAM" id="MobiDB-lite"/>
    </source>
</evidence>
<dbReference type="RefSeq" id="WP_143985562.1">
    <property type="nucleotide sequence ID" value="NZ_CP041692.1"/>
</dbReference>
<dbReference type="InterPro" id="IPR050266">
    <property type="entry name" value="AB_hydrolase_sf"/>
</dbReference>
<dbReference type="Pfam" id="PF12697">
    <property type="entry name" value="Abhydrolase_6"/>
    <property type="match status" value="1"/>
</dbReference>
<dbReference type="SUPFAM" id="SSF53474">
    <property type="entry name" value="alpha/beta-Hydrolases"/>
    <property type="match status" value="1"/>
</dbReference>
<dbReference type="Gene3D" id="3.40.50.1820">
    <property type="entry name" value="alpha/beta hydrolase"/>
    <property type="match status" value="1"/>
</dbReference>